<reference evidence="5" key="1">
    <citation type="journal article" date="2013" name="Nat. Genet.">
        <title>The Capsella rubella genome and the genomic consequences of rapid mating system evolution.</title>
        <authorList>
            <person name="Slotte T."/>
            <person name="Hazzouri K.M."/>
            <person name="Agren J.A."/>
            <person name="Koenig D."/>
            <person name="Maumus F."/>
            <person name="Guo Y.L."/>
            <person name="Steige K."/>
            <person name="Platts A.E."/>
            <person name="Escobar J.S."/>
            <person name="Newman L.K."/>
            <person name="Wang W."/>
            <person name="Mandakova T."/>
            <person name="Vello E."/>
            <person name="Smith L.M."/>
            <person name="Henz S.R."/>
            <person name="Steffen J."/>
            <person name="Takuno S."/>
            <person name="Brandvain Y."/>
            <person name="Coop G."/>
            <person name="Andolfatto P."/>
            <person name="Hu T.T."/>
            <person name="Blanchette M."/>
            <person name="Clark R.M."/>
            <person name="Quesneville H."/>
            <person name="Nordborg M."/>
            <person name="Gaut B.S."/>
            <person name="Lysak M.A."/>
            <person name="Jenkins J."/>
            <person name="Grimwood J."/>
            <person name="Chapman J."/>
            <person name="Prochnik S."/>
            <person name="Shu S."/>
            <person name="Rokhsar D."/>
            <person name="Schmutz J."/>
            <person name="Weigel D."/>
            <person name="Wright S.I."/>
        </authorList>
    </citation>
    <scope>NUCLEOTIDE SEQUENCE [LARGE SCALE GENOMIC DNA]</scope>
    <source>
        <strain evidence="5">cv. Monte Gargano</strain>
    </source>
</reference>
<keyword evidence="5" id="KW-1185">Reference proteome</keyword>
<evidence type="ECO:0000313" key="4">
    <source>
        <dbReference type="EMBL" id="EOA26440.1"/>
    </source>
</evidence>
<dbReference type="Gene3D" id="2.100.10.30">
    <property type="entry name" value="Jacalin-like lectin domain"/>
    <property type="match status" value="1"/>
</dbReference>
<dbReference type="InterPro" id="IPR036404">
    <property type="entry name" value="Jacalin-like_lectin_dom_sf"/>
</dbReference>
<dbReference type="Pfam" id="PF01419">
    <property type="entry name" value="Jacalin"/>
    <property type="match status" value="1"/>
</dbReference>
<comment type="similarity">
    <text evidence="1">Belongs to the jacalin lectin family.</text>
</comment>
<dbReference type="Proteomes" id="UP000029121">
    <property type="component" value="Unassembled WGS sequence"/>
</dbReference>
<dbReference type="AlphaFoldDB" id="R0HMI8"/>
<dbReference type="GO" id="GO:0030246">
    <property type="term" value="F:carbohydrate binding"/>
    <property type="evidence" value="ECO:0007669"/>
    <property type="project" value="UniProtKB-KW"/>
</dbReference>
<dbReference type="eggNOG" id="ENOG502S91T">
    <property type="taxonomic scope" value="Eukaryota"/>
</dbReference>
<sequence length="242" mass="27787">DEKGRNMISNIYVAFNKYKIHSIQFSYFQKGGHVVSKKYGSSKEGEFSYEIFVFVLSLFMIPKAKANLFNKQVRLNHDEYVTGLSGICFQGRVTSLTFYTNQRKHGPFCDQYSSNSLINSSYKREIDVGIRDRREFGGFFGSYDQYGMSSIGIYVYPTTRAVPEPSEVQHGIKTNYKVTEVTDEDDDQLTLYQSTSFSHKSESTIMGRLNIKCLMRSSSDDNHAKDIVHKFEDKSSLYQKAD</sequence>
<dbReference type="SMART" id="SM00915">
    <property type="entry name" value="Jacalin"/>
    <property type="match status" value="1"/>
</dbReference>
<dbReference type="PANTHER" id="PTHR47293:SF70">
    <property type="entry name" value="JACALIN-RELATED LECTIN 24-RELATED"/>
    <property type="match status" value="1"/>
</dbReference>
<dbReference type="PANTHER" id="PTHR47293">
    <property type="entry name" value="JACALIN-RELATED LECTIN 3"/>
    <property type="match status" value="1"/>
</dbReference>
<protein>
    <recommendedName>
        <fullName evidence="3">Jacalin-type lectin domain-containing protein</fullName>
    </recommendedName>
</protein>
<feature type="non-terminal residue" evidence="4">
    <location>
        <position position="1"/>
    </location>
</feature>
<dbReference type="SUPFAM" id="SSF51101">
    <property type="entry name" value="Mannose-binding lectins"/>
    <property type="match status" value="1"/>
</dbReference>
<accession>R0HMI8</accession>
<evidence type="ECO:0000313" key="5">
    <source>
        <dbReference type="Proteomes" id="UP000029121"/>
    </source>
</evidence>
<gene>
    <name evidence="4" type="ORF">CARUB_v10025572mg</name>
</gene>
<dbReference type="PROSITE" id="PS51752">
    <property type="entry name" value="JACALIN_LECTIN"/>
    <property type="match status" value="1"/>
</dbReference>
<evidence type="ECO:0000259" key="3">
    <source>
        <dbReference type="PROSITE" id="PS51752"/>
    </source>
</evidence>
<organism evidence="4 5">
    <name type="scientific">Capsella rubella</name>
    <dbReference type="NCBI Taxonomy" id="81985"/>
    <lineage>
        <taxon>Eukaryota</taxon>
        <taxon>Viridiplantae</taxon>
        <taxon>Streptophyta</taxon>
        <taxon>Embryophyta</taxon>
        <taxon>Tracheophyta</taxon>
        <taxon>Spermatophyta</taxon>
        <taxon>Magnoliopsida</taxon>
        <taxon>eudicotyledons</taxon>
        <taxon>Gunneridae</taxon>
        <taxon>Pentapetalae</taxon>
        <taxon>rosids</taxon>
        <taxon>malvids</taxon>
        <taxon>Brassicales</taxon>
        <taxon>Brassicaceae</taxon>
        <taxon>Camelineae</taxon>
        <taxon>Capsella</taxon>
    </lineage>
</organism>
<feature type="domain" description="Jacalin-type lectin" evidence="3">
    <location>
        <begin position="1"/>
        <end position="157"/>
    </location>
</feature>
<keyword evidence="2" id="KW-0430">Lectin</keyword>
<dbReference type="EMBL" id="KB870808">
    <property type="protein sequence ID" value="EOA26440.1"/>
    <property type="molecule type" value="Genomic_DNA"/>
</dbReference>
<dbReference type="InterPro" id="IPR001229">
    <property type="entry name" value="Jacalin-like_lectin_dom"/>
</dbReference>
<proteinExistence type="inferred from homology"/>
<name>R0HMI8_9BRAS</name>
<evidence type="ECO:0000256" key="2">
    <source>
        <dbReference type="ARBA" id="ARBA00022734"/>
    </source>
</evidence>
<evidence type="ECO:0000256" key="1">
    <source>
        <dbReference type="ARBA" id="ARBA00006568"/>
    </source>
</evidence>